<sequence>MQASSSSQSLGAKPSTASSATGKKTRTVLVARNVTESPSVVSPASPSARAAPGAQLPRDAKTGKLSSYAALGNEQDVEQFEKFLQERKSRASGASDRSGGSHSPQFLRASTKRRTMGQINVSPPSSPMPASNNNSANSPGRGGDAGQAQDPVHAQLLLEAEKDARKRREALIKHRKWLKSLPIHERLAFERQQNVLAKWKQINADWERFKARTSKRLGKSEKQLVMSRASEYREQMEMYDALQRALPLSEKVGGDIWLVSLRNDGTRYVPVGNIFSGLFCPIRESSKIQPRVRRPLDYADGAEKPHLSTLEKRSLEALERKKRRLRKQLEVLFPHEVEASQGGKLKVETLDLFEWAARSHAEAQLSADDGDTWTSISTIEGLILPNEIIGFEFTFQSERAGMFLERWLLDVDPPLQTAAPERRFSMQLLDNSLIEQALLPTIASLATTFAVEQIVKTDLIGAVNPVYPVVFPELTGEEATAFEEAHRGGEFDKIQYSSELIEQSKELYAKARAVAQPEEEIVTELEHPLQTQDPNGSLDGEQAPPDPPLEGRFPRAWDCKMETLRAVAQAADAKQLESYSAIKAVMAKEAEQDDEEEDEPDWTGAKARKKEAQLAALDAAYPSFVTTFRAICLAAQISPRDSSFLTDTLYSGLSRMCGETPVVHEIAKHIQSSKPEAFEEALRRLSPLLVRALDEAIGSDQERELVFEEARRAQRGVDLAKKQSFRHLASLHDRTQPLVVFLQVDLDISNWFSLVSPPQSHVDAQGSQSPSLAWKLSERLVEHETYVPPKVATVAHTIHRILEVVEASGGIPWIVLLSELSTPPMTKAAKKLETSVVAGVLGAAAAANDSGPPKDERIVRQQLIATRDSSLSFRGVDLVLARALDSPSVEVQFAESLSTLEDAIAQAKPHGEPSDAPTETRMGPRVLLSEHIGVAILGGKDVERKLRLIDGIIERVSAIYFVGEIAMTLLRVMYAFHKAYRKNVALLVPVEFVVGDVPLNELGIDGAATSGADEEEDDDDGNAGEESDDDDDDEESTEARRMKRRAMMRKAPLDEPCGVDTSTNRPAV</sequence>
<feature type="region of interest" description="Disordered" evidence="8">
    <location>
        <begin position="1005"/>
        <end position="1068"/>
    </location>
</feature>
<keyword evidence="6" id="KW-0418">Kinase</keyword>
<feature type="compositionally biased region" description="Low complexity" evidence="8">
    <location>
        <begin position="91"/>
        <end position="103"/>
    </location>
</feature>
<dbReference type="PANTHER" id="PTHR48421:SF1">
    <property type="entry name" value="MYCBP-ASSOCIATED PROTEIN"/>
    <property type="match status" value="1"/>
</dbReference>
<dbReference type="PANTHER" id="PTHR48421">
    <property type="entry name" value="MYCBP-ASSOCIATED PROTEIN"/>
    <property type="match status" value="1"/>
</dbReference>
<dbReference type="GO" id="GO:0004618">
    <property type="term" value="F:phosphoglycerate kinase activity"/>
    <property type="evidence" value="ECO:0007669"/>
    <property type="project" value="UniProtKB-EC"/>
</dbReference>
<evidence type="ECO:0000256" key="5">
    <source>
        <dbReference type="ARBA" id="ARBA00022741"/>
    </source>
</evidence>
<dbReference type="InterPro" id="IPR036043">
    <property type="entry name" value="Phosphoglycerate_kinase_sf"/>
</dbReference>
<evidence type="ECO:0000256" key="3">
    <source>
        <dbReference type="ARBA" id="ARBA00013061"/>
    </source>
</evidence>
<dbReference type="EMBL" id="JAKCXM010000188">
    <property type="protein sequence ID" value="KAJ0399271.1"/>
    <property type="molecule type" value="Genomic_DNA"/>
</dbReference>
<gene>
    <name evidence="9" type="ORF">P43SY_001855</name>
</gene>
<comment type="cofactor">
    <cofactor evidence="1">
        <name>Mg(2+)</name>
        <dbReference type="ChEBI" id="CHEBI:18420"/>
    </cofactor>
</comment>
<dbReference type="EC" id="2.7.2.3" evidence="3"/>
<evidence type="ECO:0000256" key="7">
    <source>
        <dbReference type="ARBA" id="ARBA00022840"/>
    </source>
</evidence>
<dbReference type="InterPro" id="IPR032707">
    <property type="entry name" value="MYCBPAP"/>
</dbReference>
<protein>
    <recommendedName>
        <fullName evidence="3">phosphoglycerate kinase</fullName>
        <ecNumber evidence="3">2.7.2.3</ecNumber>
    </recommendedName>
</protein>
<dbReference type="GO" id="GO:0005524">
    <property type="term" value="F:ATP binding"/>
    <property type="evidence" value="ECO:0007669"/>
    <property type="project" value="UniProtKB-KW"/>
</dbReference>
<keyword evidence="4" id="KW-0808">Transferase</keyword>
<evidence type="ECO:0000256" key="4">
    <source>
        <dbReference type="ARBA" id="ARBA00022679"/>
    </source>
</evidence>
<dbReference type="Proteomes" id="UP001209570">
    <property type="component" value="Unassembled WGS sequence"/>
</dbReference>
<comment type="similarity">
    <text evidence="2">Belongs to the phosphoglycerate kinase family.</text>
</comment>
<dbReference type="SUPFAM" id="SSF53748">
    <property type="entry name" value="Phosphoglycerate kinase"/>
    <property type="match status" value="1"/>
</dbReference>
<keyword evidence="10" id="KW-1185">Reference proteome</keyword>
<dbReference type="AlphaFoldDB" id="A0AAD5Q642"/>
<organism evidence="9 10">
    <name type="scientific">Pythium insidiosum</name>
    <name type="common">Pythiosis disease agent</name>
    <dbReference type="NCBI Taxonomy" id="114742"/>
    <lineage>
        <taxon>Eukaryota</taxon>
        <taxon>Sar</taxon>
        <taxon>Stramenopiles</taxon>
        <taxon>Oomycota</taxon>
        <taxon>Peronosporomycetes</taxon>
        <taxon>Pythiales</taxon>
        <taxon>Pythiaceae</taxon>
        <taxon>Pythium</taxon>
    </lineage>
</organism>
<feature type="compositionally biased region" description="Low complexity" evidence="8">
    <location>
        <begin position="120"/>
        <end position="139"/>
    </location>
</feature>
<feature type="compositionally biased region" description="Polar residues" evidence="8">
    <location>
        <begin position="1"/>
        <end position="22"/>
    </location>
</feature>
<dbReference type="Pfam" id="PF14646">
    <property type="entry name" value="MYCBPAP"/>
    <property type="match status" value="2"/>
</dbReference>
<feature type="region of interest" description="Disordered" evidence="8">
    <location>
        <begin position="1"/>
        <end position="148"/>
    </location>
</feature>
<feature type="compositionally biased region" description="Acidic residues" evidence="8">
    <location>
        <begin position="1012"/>
        <end position="1036"/>
    </location>
</feature>
<feature type="compositionally biased region" description="Low complexity" evidence="8">
    <location>
        <begin position="37"/>
        <end position="52"/>
    </location>
</feature>
<evidence type="ECO:0000256" key="6">
    <source>
        <dbReference type="ARBA" id="ARBA00022777"/>
    </source>
</evidence>
<dbReference type="Gene3D" id="3.40.50.1260">
    <property type="entry name" value="Phosphoglycerate kinase, N-terminal domain"/>
    <property type="match status" value="1"/>
</dbReference>
<comment type="caution">
    <text evidence="9">The sequence shown here is derived from an EMBL/GenBank/DDBJ whole genome shotgun (WGS) entry which is preliminary data.</text>
</comment>
<keyword evidence="5" id="KW-0547">Nucleotide-binding</keyword>
<dbReference type="GO" id="GO:0006096">
    <property type="term" value="P:glycolytic process"/>
    <property type="evidence" value="ECO:0007669"/>
    <property type="project" value="InterPro"/>
</dbReference>
<feature type="region of interest" description="Disordered" evidence="8">
    <location>
        <begin position="530"/>
        <end position="551"/>
    </location>
</feature>
<evidence type="ECO:0000256" key="2">
    <source>
        <dbReference type="ARBA" id="ARBA00008982"/>
    </source>
</evidence>
<dbReference type="InterPro" id="IPR015824">
    <property type="entry name" value="Phosphoglycerate_kinase_N"/>
</dbReference>
<evidence type="ECO:0000313" key="10">
    <source>
        <dbReference type="Proteomes" id="UP001209570"/>
    </source>
</evidence>
<evidence type="ECO:0000313" key="9">
    <source>
        <dbReference type="EMBL" id="KAJ0399271.1"/>
    </source>
</evidence>
<evidence type="ECO:0000256" key="8">
    <source>
        <dbReference type="SAM" id="MobiDB-lite"/>
    </source>
</evidence>
<evidence type="ECO:0000256" key="1">
    <source>
        <dbReference type="ARBA" id="ARBA00001946"/>
    </source>
</evidence>
<proteinExistence type="inferred from homology"/>
<keyword evidence="7" id="KW-0067">ATP-binding</keyword>
<feature type="compositionally biased region" description="Basic and acidic residues" evidence="8">
    <location>
        <begin position="79"/>
        <end position="89"/>
    </location>
</feature>
<accession>A0AAD5Q642</accession>
<reference evidence="9" key="1">
    <citation type="submission" date="2021-12" db="EMBL/GenBank/DDBJ databases">
        <title>Prjna785345.</title>
        <authorList>
            <person name="Rujirawat T."/>
            <person name="Krajaejun T."/>
        </authorList>
    </citation>
    <scope>NUCLEOTIDE SEQUENCE</scope>
    <source>
        <strain evidence="9">Pi057C3</strain>
    </source>
</reference>
<name>A0AAD5Q642_PYTIN</name>